<keyword evidence="1" id="KW-1133">Transmembrane helix</keyword>
<name>A0A0B7AC59_9EUPU</name>
<feature type="transmembrane region" description="Helical" evidence="1">
    <location>
        <begin position="109"/>
        <end position="137"/>
    </location>
</feature>
<dbReference type="EMBL" id="HACG01030721">
    <property type="protein sequence ID" value="CEK77586.1"/>
    <property type="molecule type" value="Transcribed_RNA"/>
</dbReference>
<dbReference type="AlphaFoldDB" id="A0A0B7AC59"/>
<keyword evidence="1" id="KW-0472">Membrane</keyword>
<protein>
    <submittedName>
        <fullName evidence="2">Uncharacterized protein</fullName>
    </submittedName>
</protein>
<evidence type="ECO:0000256" key="1">
    <source>
        <dbReference type="SAM" id="Phobius"/>
    </source>
</evidence>
<reference evidence="2" key="1">
    <citation type="submission" date="2014-12" db="EMBL/GenBank/DDBJ databases">
        <title>Insight into the proteome of Arion vulgaris.</title>
        <authorList>
            <person name="Aradska J."/>
            <person name="Bulat T."/>
            <person name="Smidak R."/>
            <person name="Sarate P."/>
            <person name="Gangsoo J."/>
            <person name="Sialana F."/>
            <person name="Bilban M."/>
            <person name="Lubec G."/>
        </authorList>
    </citation>
    <scope>NUCLEOTIDE SEQUENCE</scope>
    <source>
        <tissue evidence="2">Skin</tissue>
    </source>
</reference>
<feature type="transmembrane region" description="Helical" evidence="1">
    <location>
        <begin position="7"/>
        <end position="27"/>
    </location>
</feature>
<keyword evidence="1" id="KW-0812">Transmembrane</keyword>
<sequence length="186" mass="19852">MAAIIDLSFSCIVVFLIMFTTVLYSSVDGAIANTDTVDSTGAILASTTSADQEVASEADIIQFLKKVNKKNNQVASNNRLHGATDSILPRKSTQPSDASVESVDTESTVIISLVIGISAAGLLVVLAVIVVSIYVCCKSGKRGHKDMSLNKDFNRWDPQLLRPTKSSIDAFIFGSPIPSVAEMIKQ</sequence>
<organism evidence="2">
    <name type="scientific">Arion vulgaris</name>
    <dbReference type="NCBI Taxonomy" id="1028688"/>
    <lineage>
        <taxon>Eukaryota</taxon>
        <taxon>Metazoa</taxon>
        <taxon>Spiralia</taxon>
        <taxon>Lophotrochozoa</taxon>
        <taxon>Mollusca</taxon>
        <taxon>Gastropoda</taxon>
        <taxon>Heterobranchia</taxon>
        <taxon>Euthyneura</taxon>
        <taxon>Panpulmonata</taxon>
        <taxon>Eupulmonata</taxon>
        <taxon>Stylommatophora</taxon>
        <taxon>Helicina</taxon>
        <taxon>Arionoidea</taxon>
        <taxon>Arionidae</taxon>
        <taxon>Arion</taxon>
    </lineage>
</organism>
<proteinExistence type="predicted"/>
<gene>
    <name evidence="2" type="primary">ORF105595</name>
</gene>
<evidence type="ECO:0000313" key="2">
    <source>
        <dbReference type="EMBL" id="CEK77586.1"/>
    </source>
</evidence>
<accession>A0A0B7AC59</accession>